<accession>A0A8T2PAW2</accession>
<keyword evidence="2" id="KW-1185">Reference proteome</keyword>
<evidence type="ECO:0000313" key="2">
    <source>
        <dbReference type="Proteomes" id="UP000824540"/>
    </source>
</evidence>
<proteinExistence type="predicted"/>
<dbReference type="Proteomes" id="UP000824540">
    <property type="component" value="Unassembled WGS sequence"/>
</dbReference>
<comment type="caution">
    <text evidence="1">The sequence shown here is derived from an EMBL/GenBank/DDBJ whole genome shotgun (WGS) entry which is preliminary data.</text>
</comment>
<dbReference type="EMBL" id="JAFBMS010000009">
    <property type="protein sequence ID" value="KAG9349724.1"/>
    <property type="molecule type" value="Genomic_DNA"/>
</dbReference>
<gene>
    <name evidence="1" type="ORF">JZ751_028172</name>
</gene>
<name>A0A8T2PAW2_9TELE</name>
<reference evidence="1" key="1">
    <citation type="thesis" date="2021" institute="BYU ScholarsArchive" country="Provo, UT, USA">
        <title>Applications of and Algorithms for Genome Assembly and Genomic Analyses with an Emphasis on Marine Teleosts.</title>
        <authorList>
            <person name="Pickett B.D."/>
        </authorList>
    </citation>
    <scope>NUCLEOTIDE SEQUENCE</scope>
    <source>
        <strain evidence="1">HI-2016</strain>
    </source>
</reference>
<dbReference type="AlphaFoldDB" id="A0A8T2PAW2"/>
<sequence>MEENLQQTLKRRIPQKLMKLPPQLYQTCHQSCLTQVLQQLLNFHCLLLQFHNRQQSFQILVSSRQHKHTHPLKLLFLQLPQVLPLQQIKKLLCLLRQKPPKSCYHNDFDNSNPFCSKNAFDILYASHFHNKRNFSARYNG</sequence>
<protein>
    <submittedName>
        <fullName evidence="1">Uncharacterized protein</fullName>
    </submittedName>
</protein>
<evidence type="ECO:0000313" key="1">
    <source>
        <dbReference type="EMBL" id="KAG9349724.1"/>
    </source>
</evidence>
<organism evidence="1 2">
    <name type="scientific">Albula glossodonta</name>
    <name type="common">roundjaw bonefish</name>
    <dbReference type="NCBI Taxonomy" id="121402"/>
    <lineage>
        <taxon>Eukaryota</taxon>
        <taxon>Metazoa</taxon>
        <taxon>Chordata</taxon>
        <taxon>Craniata</taxon>
        <taxon>Vertebrata</taxon>
        <taxon>Euteleostomi</taxon>
        <taxon>Actinopterygii</taxon>
        <taxon>Neopterygii</taxon>
        <taxon>Teleostei</taxon>
        <taxon>Albuliformes</taxon>
        <taxon>Albulidae</taxon>
        <taxon>Albula</taxon>
    </lineage>
</organism>